<dbReference type="AlphaFoldDB" id="A0A8D9EUH7"/>
<dbReference type="EMBL" id="HBUF01568295">
    <property type="protein sequence ID" value="CAG6765494.1"/>
    <property type="molecule type" value="Transcribed_RNA"/>
</dbReference>
<organism evidence="1">
    <name type="scientific">Cacopsylla melanoneura</name>
    <dbReference type="NCBI Taxonomy" id="428564"/>
    <lineage>
        <taxon>Eukaryota</taxon>
        <taxon>Metazoa</taxon>
        <taxon>Ecdysozoa</taxon>
        <taxon>Arthropoda</taxon>
        <taxon>Hexapoda</taxon>
        <taxon>Insecta</taxon>
        <taxon>Pterygota</taxon>
        <taxon>Neoptera</taxon>
        <taxon>Paraneoptera</taxon>
        <taxon>Hemiptera</taxon>
        <taxon>Sternorrhyncha</taxon>
        <taxon>Psylloidea</taxon>
        <taxon>Psyllidae</taxon>
        <taxon>Psyllinae</taxon>
        <taxon>Cacopsylla</taxon>
    </lineage>
</organism>
<proteinExistence type="predicted"/>
<reference evidence="1" key="1">
    <citation type="submission" date="2021-05" db="EMBL/GenBank/DDBJ databases">
        <authorList>
            <person name="Alioto T."/>
            <person name="Alioto T."/>
            <person name="Gomez Garrido J."/>
        </authorList>
    </citation>
    <scope>NUCLEOTIDE SEQUENCE</scope>
</reference>
<accession>A0A8D9EUH7</accession>
<sequence length="161" mass="17170">MFLYRNIVKIAKTRSGRKYRYAPVRSNFETHRGFQSSVFTVSLVHPAVYIFDRFLAMASSTAFNCLSSSSRRDGTPPLLFLLGGGGVLFGELSSGAGRFLPAPPPPPALSEAKFNLIPALVPASLFKSVPAPDDGFFLGGESGVLARPPPEGAAVAAFFDT</sequence>
<name>A0A8D9EUH7_9HEMI</name>
<evidence type="ECO:0000313" key="1">
    <source>
        <dbReference type="EMBL" id="CAG6765494.1"/>
    </source>
</evidence>
<protein>
    <submittedName>
        <fullName evidence="1">Uncharacterized protein</fullName>
    </submittedName>
</protein>